<accession>A0ABD7M8V4</accession>
<dbReference type="InterPro" id="IPR001647">
    <property type="entry name" value="HTH_TetR"/>
</dbReference>
<proteinExistence type="predicted"/>
<dbReference type="Proteomes" id="UP000184253">
    <property type="component" value="Unassembled WGS sequence"/>
</dbReference>
<dbReference type="Pfam" id="PF13977">
    <property type="entry name" value="TetR_C_6"/>
    <property type="match status" value="1"/>
</dbReference>
<keyword evidence="4" id="KW-0804">Transcription</keyword>
<dbReference type="Gene3D" id="1.10.357.10">
    <property type="entry name" value="Tetracycline Repressor, domain 2"/>
    <property type="match status" value="1"/>
</dbReference>
<organism evidence="7 8">
    <name type="scientific">Micrococcus luteus</name>
    <name type="common">Micrococcus lysodeikticus</name>
    <dbReference type="NCBI Taxonomy" id="1270"/>
    <lineage>
        <taxon>Bacteria</taxon>
        <taxon>Bacillati</taxon>
        <taxon>Actinomycetota</taxon>
        <taxon>Actinomycetes</taxon>
        <taxon>Micrococcales</taxon>
        <taxon>Micrococcaceae</taxon>
        <taxon>Micrococcus</taxon>
    </lineage>
</organism>
<dbReference type="Pfam" id="PF00440">
    <property type="entry name" value="TetR_N"/>
    <property type="match status" value="1"/>
</dbReference>
<dbReference type="PROSITE" id="PS50977">
    <property type="entry name" value="HTH_TETR_2"/>
    <property type="match status" value="1"/>
</dbReference>
<dbReference type="RefSeq" id="WP_073116991.1">
    <property type="nucleotide sequence ID" value="NZ_FRCE01000009.1"/>
</dbReference>
<dbReference type="GO" id="GO:0003677">
    <property type="term" value="F:DNA binding"/>
    <property type="evidence" value="ECO:0007669"/>
    <property type="project" value="UniProtKB-UniRule"/>
</dbReference>
<evidence type="ECO:0000256" key="4">
    <source>
        <dbReference type="ARBA" id="ARBA00023163"/>
    </source>
</evidence>
<keyword evidence="3 5" id="KW-0238">DNA-binding</keyword>
<evidence type="ECO:0000256" key="1">
    <source>
        <dbReference type="ARBA" id="ARBA00022491"/>
    </source>
</evidence>
<sequence length="197" mass="21809">MPKVVDHDSRRSELVEAAWRVVARRGLTGATMRQIAEQAGYAHGALKPYFPAKTDLLDATYAHVFGRTQARIDEALAGVRGLEALRRLCLEVLPVDEDLLVEARLVISFWDQAARHEAEARVAAATLEAWRARLDAALGEADDDDALRPDLDRRALVDLILTWLFGAQVTAVVDADRHDRAALEAQLALLTAAIRRR</sequence>
<dbReference type="InterPro" id="IPR009057">
    <property type="entry name" value="Homeodomain-like_sf"/>
</dbReference>
<name>A0ABD7M8V4_MICLU</name>
<dbReference type="InterPro" id="IPR036271">
    <property type="entry name" value="Tet_transcr_reg_TetR-rel_C_sf"/>
</dbReference>
<comment type="caution">
    <text evidence="7">The sequence shown here is derived from an EMBL/GenBank/DDBJ whole genome shotgun (WGS) entry which is preliminary data.</text>
</comment>
<evidence type="ECO:0000256" key="3">
    <source>
        <dbReference type="ARBA" id="ARBA00023125"/>
    </source>
</evidence>
<feature type="DNA-binding region" description="H-T-H motif" evidence="5">
    <location>
        <begin position="31"/>
        <end position="50"/>
    </location>
</feature>
<evidence type="ECO:0000256" key="5">
    <source>
        <dbReference type="PROSITE-ProRule" id="PRU00335"/>
    </source>
</evidence>
<reference evidence="7 8" key="1">
    <citation type="submission" date="2016-11" db="EMBL/GenBank/DDBJ databases">
        <authorList>
            <person name="Varghese N."/>
            <person name="Submissions S."/>
        </authorList>
    </citation>
    <scope>NUCLEOTIDE SEQUENCE [LARGE SCALE GENOMIC DNA]</scope>
    <source>
        <strain evidence="7 8">VTM4R57</strain>
    </source>
</reference>
<protein>
    <submittedName>
        <fullName evidence="7">Transcriptional regulator, TetR family</fullName>
    </submittedName>
</protein>
<dbReference type="PANTHER" id="PTHR47506:SF6">
    <property type="entry name" value="HTH-TYPE TRANSCRIPTIONAL REPRESSOR NEMR"/>
    <property type="match status" value="1"/>
</dbReference>
<keyword evidence="1" id="KW-0678">Repressor</keyword>
<dbReference type="PANTHER" id="PTHR47506">
    <property type="entry name" value="TRANSCRIPTIONAL REGULATORY PROTEIN"/>
    <property type="match status" value="1"/>
</dbReference>
<dbReference type="SUPFAM" id="SSF48498">
    <property type="entry name" value="Tetracyclin repressor-like, C-terminal domain"/>
    <property type="match status" value="1"/>
</dbReference>
<keyword evidence="2" id="KW-0805">Transcription regulation</keyword>
<feature type="domain" description="HTH tetR-type" evidence="6">
    <location>
        <begin position="8"/>
        <end position="68"/>
    </location>
</feature>
<evidence type="ECO:0000259" key="6">
    <source>
        <dbReference type="PROSITE" id="PS50977"/>
    </source>
</evidence>
<evidence type="ECO:0000313" key="7">
    <source>
        <dbReference type="EMBL" id="SHL72020.1"/>
    </source>
</evidence>
<dbReference type="SUPFAM" id="SSF46689">
    <property type="entry name" value="Homeodomain-like"/>
    <property type="match status" value="1"/>
</dbReference>
<dbReference type="InterPro" id="IPR039538">
    <property type="entry name" value="BetI_C"/>
</dbReference>
<gene>
    <name evidence="7" type="ORF">SAMN04487849_10927</name>
</gene>
<dbReference type="AlphaFoldDB" id="A0ABD7M8V4"/>
<evidence type="ECO:0000256" key="2">
    <source>
        <dbReference type="ARBA" id="ARBA00023015"/>
    </source>
</evidence>
<evidence type="ECO:0000313" key="8">
    <source>
        <dbReference type="Proteomes" id="UP000184253"/>
    </source>
</evidence>
<dbReference type="EMBL" id="FRCE01000009">
    <property type="protein sequence ID" value="SHL72020.1"/>
    <property type="molecule type" value="Genomic_DNA"/>
</dbReference>